<name>A0ABU4S2L3_9GAMM</name>
<protein>
    <submittedName>
        <fullName evidence="1">Uncharacterized protein</fullName>
    </submittedName>
</protein>
<gene>
    <name evidence="1" type="ORF">SCD92_15165</name>
</gene>
<comment type="caution">
    <text evidence="1">The sequence shown here is derived from an EMBL/GenBank/DDBJ whole genome shotgun (WGS) entry which is preliminary data.</text>
</comment>
<evidence type="ECO:0000313" key="1">
    <source>
        <dbReference type="EMBL" id="MDX6850712.1"/>
    </source>
</evidence>
<organism evidence="1 2">
    <name type="scientific">Gilvimarinus gilvus</name>
    <dbReference type="NCBI Taxonomy" id="3058038"/>
    <lineage>
        <taxon>Bacteria</taxon>
        <taxon>Pseudomonadati</taxon>
        <taxon>Pseudomonadota</taxon>
        <taxon>Gammaproteobacteria</taxon>
        <taxon>Cellvibrionales</taxon>
        <taxon>Cellvibrionaceae</taxon>
        <taxon>Gilvimarinus</taxon>
    </lineage>
</organism>
<keyword evidence="2" id="KW-1185">Reference proteome</keyword>
<evidence type="ECO:0000313" key="2">
    <source>
        <dbReference type="Proteomes" id="UP001273505"/>
    </source>
</evidence>
<dbReference type="RefSeq" id="WP_302720686.1">
    <property type="nucleotide sequence ID" value="NZ_JAULRU010000172.1"/>
</dbReference>
<dbReference type="Proteomes" id="UP001273505">
    <property type="component" value="Unassembled WGS sequence"/>
</dbReference>
<proteinExistence type="predicted"/>
<dbReference type="EMBL" id="JAXAFO010000030">
    <property type="protein sequence ID" value="MDX6850712.1"/>
    <property type="molecule type" value="Genomic_DNA"/>
</dbReference>
<dbReference type="Gene3D" id="1.10.30.50">
    <property type="match status" value="1"/>
</dbReference>
<sequence length="225" mass="25322">MKKNFDAPPKDLKFINDLRDSSLDICPMCGAPRTSSLDHYLSKEYYPEYTVFSKNLVPACKCNSSKGKKVTGSIVALERILHPYYDDCLNDRLLSCLIEQAPALPVVSITIQTLPTDQPIDESIKFHVENIVKPSGLVKWLDTLWTRVWNSPSSVINTMPKGDVVTEAELRDAVIDQLDRVGRRYGSANNWESVFLHGVINSPGCIEWISSRHNYLVNNPLANDL</sequence>
<accession>A0ABU4S2L3</accession>
<reference evidence="1 2" key="1">
    <citation type="submission" date="2023-11" db="EMBL/GenBank/DDBJ databases">
        <title>Gilvimarinus fulvus sp. nov., isolated from the surface of Kelp.</title>
        <authorList>
            <person name="Sun Y.Y."/>
            <person name="Gong Y."/>
            <person name="Du Z.J."/>
        </authorList>
    </citation>
    <scope>NUCLEOTIDE SEQUENCE [LARGE SCALE GENOMIC DNA]</scope>
    <source>
        <strain evidence="1 2">SDUM040013</strain>
    </source>
</reference>